<feature type="compositionally biased region" description="Basic and acidic residues" evidence="1">
    <location>
        <begin position="33"/>
        <end position="42"/>
    </location>
</feature>
<evidence type="ECO:0000259" key="3">
    <source>
        <dbReference type="Pfam" id="PF11350"/>
    </source>
</evidence>
<keyword evidence="2" id="KW-0812">Transmembrane</keyword>
<feature type="transmembrane region" description="Helical" evidence="2">
    <location>
        <begin position="295"/>
        <end position="313"/>
    </location>
</feature>
<feature type="compositionally biased region" description="Low complexity" evidence="1">
    <location>
        <begin position="43"/>
        <end position="52"/>
    </location>
</feature>
<sequence>MAKPAGPRRDQRPDRAADPTGDRPAGPGPEPGRAPDRDRAAREAAWAEQDPAAWERPDPAAWAEPTPVAGIPVIPGRRPRTRPSSRAVRRDAATTLDPDAATGRDPDAPPRTTRPSGGRPSGTRPADSGPGVDPDPGAAPGGRPARSAGDRTLRPATGDGRPRPTTGDGRLRPATGDGRLRPTIGARPTIDDRRTRPTGGGRTAGPTDDARAPGPARDGRVPGAPRDSRAAGPSAADGGGPAGAGDRRTSARGPVGRLTGAGRAALAEARRREARPLPPPTDDRRRRAQRRRQRVGVVAVLLAAAAIIGVDLARDEDSRTTGRPLATTEAPTTPSATATPSPTGTTAAFPNAGPGTFGYAAGTSRVYGRSGPLLRYRVGVESDTGQDRAAFAAAVERTLGDPRGWTAGGERRFQRVPAGATADFSVLLATPVTSERMCAAGGLRTERFTNCRVTGRVIINQARWWQGVPRYRAPLAEYREYVVNHEVGHELGRGHEGCPRRGAPAPVMQQQTLGLRGCIAYGWPYRDSRPYTGPPVP</sequence>
<dbReference type="Gene3D" id="3.40.390.10">
    <property type="entry name" value="Collagenase (Catalytic Domain)"/>
    <property type="match status" value="1"/>
</dbReference>
<dbReference type="InterPro" id="IPR022603">
    <property type="entry name" value="DUF3152"/>
</dbReference>
<accession>A0A8J3B638</accession>
<dbReference type="AlphaFoldDB" id="A0A8J3B638"/>
<dbReference type="Pfam" id="PF11350">
    <property type="entry name" value="DUF3152"/>
    <property type="match status" value="1"/>
</dbReference>
<dbReference type="RefSeq" id="WP_229783928.1">
    <property type="nucleotide sequence ID" value="NZ_BMQB01000006.1"/>
</dbReference>
<gene>
    <name evidence="4" type="ORF">GCM10010123_30290</name>
</gene>
<evidence type="ECO:0000313" key="4">
    <source>
        <dbReference type="EMBL" id="GGJ98199.1"/>
    </source>
</evidence>
<keyword evidence="5" id="KW-1185">Reference proteome</keyword>
<dbReference type="SUPFAM" id="SSF55486">
    <property type="entry name" value="Metalloproteases ('zincins'), catalytic domain"/>
    <property type="match status" value="1"/>
</dbReference>
<comment type="caution">
    <text evidence="4">The sequence shown here is derived from an EMBL/GenBank/DDBJ whole genome shotgun (WGS) entry which is preliminary data.</text>
</comment>
<evidence type="ECO:0000256" key="2">
    <source>
        <dbReference type="SAM" id="Phobius"/>
    </source>
</evidence>
<dbReference type="Proteomes" id="UP000649739">
    <property type="component" value="Unassembled WGS sequence"/>
</dbReference>
<feature type="compositionally biased region" description="Basic and acidic residues" evidence="1">
    <location>
        <begin position="268"/>
        <end position="285"/>
    </location>
</feature>
<reference evidence="4" key="1">
    <citation type="journal article" date="2014" name="Int. J. Syst. Evol. Microbiol.">
        <title>Complete genome sequence of Corynebacterium casei LMG S-19264T (=DSM 44701T), isolated from a smear-ripened cheese.</title>
        <authorList>
            <consortium name="US DOE Joint Genome Institute (JGI-PGF)"/>
            <person name="Walter F."/>
            <person name="Albersmeier A."/>
            <person name="Kalinowski J."/>
            <person name="Ruckert C."/>
        </authorList>
    </citation>
    <scope>NUCLEOTIDE SEQUENCE</scope>
    <source>
        <strain evidence="4">JCM 3090</strain>
    </source>
</reference>
<keyword evidence="2" id="KW-0472">Membrane</keyword>
<name>A0A8J3B638_9ACTN</name>
<evidence type="ECO:0000256" key="1">
    <source>
        <dbReference type="SAM" id="MobiDB-lite"/>
    </source>
</evidence>
<dbReference type="GO" id="GO:0008237">
    <property type="term" value="F:metallopeptidase activity"/>
    <property type="evidence" value="ECO:0007669"/>
    <property type="project" value="InterPro"/>
</dbReference>
<dbReference type="InterPro" id="IPR024079">
    <property type="entry name" value="MetalloPept_cat_dom_sf"/>
</dbReference>
<dbReference type="EMBL" id="BMQB01000006">
    <property type="protein sequence ID" value="GGJ98199.1"/>
    <property type="molecule type" value="Genomic_DNA"/>
</dbReference>
<feature type="region of interest" description="Disordered" evidence="1">
    <location>
        <begin position="314"/>
        <end position="350"/>
    </location>
</feature>
<feature type="compositionally biased region" description="Low complexity" evidence="1">
    <location>
        <begin position="256"/>
        <end position="267"/>
    </location>
</feature>
<keyword evidence="2" id="KW-1133">Transmembrane helix</keyword>
<protein>
    <recommendedName>
        <fullName evidence="3">DUF3152 domain-containing protein</fullName>
    </recommendedName>
</protein>
<feature type="region of interest" description="Disordered" evidence="1">
    <location>
        <begin position="1"/>
        <end position="294"/>
    </location>
</feature>
<reference evidence="4" key="2">
    <citation type="submission" date="2020-09" db="EMBL/GenBank/DDBJ databases">
        <authorList>
            <person name="Sun Q."/>
            <person name="Ohkuma M."/>
        </authorList>
    </citation>
    <scope>NUCLEOTIDE SEQUENCE</scope>
    <source>
        <strain evidence="4">JCM 3090</strain>
    </source>
</reference>
<evidence type="ECO:0000313" key="5">
    <source>
        <dbReference type="Proteomes" id="UP000649739"/>
    </source>
</evidence>
<organism evidence="4 5">
    <name type="scientific">Pilimelia anulata</name>
    <dbReference type="NCBI Taxonomy" id="53371"/>
    <lineage>
        <taxon>Bacteria</taxon>
        <taxon>Bacillati</taxon>
        <taxon>Actinomycetota</taxon>
        <taxon>Actinomycetes</taxon>
        <taxon>Micromonosporales</taxon>
        <taxon>Micromonosporaceae</taxon>
        <taxon>Pilimelia</taxon>
    </lineage>
</organism>
<feature type="compositionally biased region" description="Low complexity" evidence="1">
    <location>
        <begin position="324"/>
        <end position="350"/>
    </location>
</feature>
<feature type="compositionally biased region" description="Low complexity" evidence="1">
    <location>
        <begin position="110"/>
        <end position="147"/>
    </location>
</feature>
<proteinExistence type="predicted"/>
<feature type="domain" description="DUF3152" evidence="3">
    <location>
        <begin position="347"/>
        <end position="515"/>
    </location>
</feature>
<feature type="compositionally biased region" description="Basic and acidic residues" evidence="1">
    <location>
        <begin position="7"/>
        <end position="21"/>
    </location>
</feature>